<reference evidence="1 2" key="1">
    <citation type="journal article" date="2019" name="Commun. Biol.">
        <title>The bagworm genome reveals a unique fibroin gene that provides high tensile strength.</title>
        <authorList>
            <person name="Kono N."/>
            <person name="Nakamura H."/>
            <person name="Ohtoshi R."/>
            <person name="Tomita M."/>
            <person name="Numata K."/>
            <person name="Arakawa K."/>
        </authorList>
    </citation>
    <scope>NUCLEOTIDE SEQUENCE [LARGE SCALE GENOMIC DNA]</scope>
</reference>
<comment type="caution">
    <text evidence="1">The sequence shown here is derived from an EMBL/GenBank/DDBJ whole genome shotgun (WGS) entry which is preliminary data.</text>
</comment>
<sequence length="73" mass="8086">MELDDDTLPTGRKQRARLSLLVGQASSLGMRGQAEPVIGCVRNVIVVAQNRRVHHHATKPTLPTLRLGYSRRS</sequence>
<proteinExistence type="predicted"/>
<accession>A0A4C1ZD24</accession>
<organism evidence="1 2">
    <name type="scientific">Eumeta variegata</name>
    <name type="common">Bagworm moth</name>
    <name type="synonym">Eumeta japonica</name>
    <dbReference type="NCBI Taxonomy" id="151549"/>
    <lineage>
        <taxon>Eukaryota</taxon>
        <taxon>Metazoa</taxon>
        <taxon>Ecdysozoa</taxon>
        <taxon>Arthropoda</taxon>
        <taxon>Hexapoda</taxon>
        <taxon>Insecta</taxon>
        <taxon>Pterygota</taxon>
        <taxon>Neoptera</taxon>
        <taxon>Endopterygota</taxon>
        <taxon>Lepidoptera</taxon>
        <taxon>Glossata</taxon>
        <taxon>Ditrysia</taxon>
        <taxon>Tineoidea</taxon>
        <taxon>Psychidae</taxon>
        <taxon>Oiketicinae</taxon>
        <taxon>Eumeta</taxon>
    </lineage>
</organism>
<keyword evidence="2" id="KW-1185">Reference proteome</keyword>
<name>A0A4C1ZD24_EUMVA</name>
<evidence type="ECO:0000313" key="2">
    <source>
        <dbReference type="Proteomes" id="UP000299102"/>
    </source>
</evidence>
<evidence type="ECO:0000313" key="1">
    <source>
        <dbReference type="EMBL" id="GBP86476.1"/>
    </source>
</evidence>
<gene>
    <name evidence="1" type="ORF">EVAR_53827_1</name>
</gene>
<dbReference type="AlphaFoldDB" id="A0A4C1ZD24"/>
<protein>
    <submittedName>
        <fullName evidence="1">Uncharacterized protein</fullName>
    </submittedName>
</protein>
<dbReference type="EMBL" id="BGZK01001798">
    <property type="protein sequence ID" value="GBP86476.1"/>
    <property type="molecule type" value="Genomic_DNA"/>
</dbReference>
<dbReference type="Proteomes" id="UP000299102">
    <property type="component" value="Unassembled WGS sequence"/>
</dbReference>